<dbReference type="Gene3D" id="2.60.120.10">
    <property type="entry name" value="Jelly Rolls"/>
    <property type="match status" value="1"/>
</dbReference>
<dbReference type="SUPFAM" id="SSF51182">
    <property type="entry name" value="RmlC-like cupins"/>
    <property type="match status" value="1"/>
</dbReference>
<evidence type="ECO:0000256" key="2">
    <source>
        <dbReference type="ARBA" id="ARBA00023125"/>
    </source>
</evidence>
<feature type="domain" description="HTH araC/xylS-type" evidence="4">
    <location>
        <begin position="139"/>
        <end position="237"/>
    </location>
</feature>
<dbReference type="EMBL" id="FUFT01000002">
    <property type="protein sequence ID" value="SJL83410.1"/>
    <property type="molecule type" value="Genomic_DNA"/>
</dbReference>
<dbReference type="PANTHER" id="PTHR43280:SF28">
    <property type="entry name" value="HTH-TYPE TRANSCRIPTIONAL ACTIVATOR RHAS"/>
    <property type="match status" value="1"/>
</dbReference>
<evidence type="ECO:0000313" key="5">
    <source>
        <dbReference type="EMBL" id="SJL83410.1"/>
    </source>
</evidence>
<evidence type="ECO:0000256" key="3">
    <source>
        <dbReference type="ARBA" id="ARBA00023163"/>
    </source>
</evidence>
<dbReference type="InterPro" id="IPR014710">
    <property type="entry name" value="RmlC-like_jellyroll"/>
</dbReference>
<dbReference type="InterPro" id="IPR011051">
    <property type="entry name" value="RmlC_Cupin_sf"/>
</dbReference>
<keyword evidence="2" id="KW-0238">DNA-binding</keyword>
<dbReference type="STRING" id="1918946.VPAL9027_01376"/>
<reference evidence="5 6" key="1">
    <citation type="submission" date="2017-02" db="EMBL/GenBank/DDBJ databases">
        <authorList>
            <person name="Peterson S.W."/>
        </authorList>
    </citation>
    <scope>NUCLEOTIDE SEQUENCE [LARGE SCALE GENOMIC DNA]</scope>
    <source>
        <strain evidence="5 6">CECT 9027</strain>
    </source>
</reference>
<dbReference type="SUPFAM" id="SSF46689">
    <property type="entry name" value="Homeodomain-like"/>
    <property type="match status" value="2"/>
</dbReference>
<name>A0A1R4B3B7_9VIBR</name>
<dbReference type="Pfam" id="PF12833">
    <property type="entry name" value="HTH_18"/>
    <property type="match status" value="1"/>
</dbReference>
<dbReference type="OrthoDB" id="5740883at2"/>
<dbReference type="RefSeq" id="WP_077313496.1">
    <property type="nucleotide sequence ID" value="NZ_AP024887.1"/>
</dbReference>
<accession>A0A1R4B3B7</accession>
<gene>
    <name evidence="5" type="primary">araC_1</name>
    <name evidence="5" type="ORF">VPAL9027_01376</name>
</gene>
<dbReference type="AlphaFoldDB" id="A0A1R4B3B7"/>
<sequence>MTANLSIRTYTKRMSRHAHTDFHQLVLPIQGNIHINMDNFNGKVSVGDCMVIRKGLSHGFTAEEASRFIVVDIKELPYSLLGDAIVVFTVTSPLLSFIQFAEKQLEYQVNSQLEKAILDTFFLLMEQQELSRTIDHRIRAVQSLITEQLELSLTIPVLAKAAYLSPTQFKKLFKDNLGMSVHQYITLQRMEKAKALLTHSDLPVQLIAERVGYTDLSAFSRRFSKHFGISPRECART</sequence>
<dbReference type="InterPro" id="IPR009057">
    <property type="entry name" value="Homeodomain-like_sf"/>
</dbReference>
<organism evidence="5 6">
    <name type="scientific">Vibrio palustris</name>
    <dbReference type="NCBI Taxonomy" id="1918946"/>
    <lineage>
        <taxon>Bacteria</taxon>
        <taxon>Pseudomonadati</taxon>
        <taxon>Pseudomonadota</taxon>
        <taxon>Gammaproteobacteria</taxon>
        <taxon>Vibrionales</taxon>
        <taxon>Vibrionaceae</taxon>
        <taxon>Vibrio</taxon>
    </lineage>
</organism>
<dbReference type="Gene3D" id="1.10.10.60">
    <property type="entry name" value="Homeodomain-like"/>
    <property type="match status" value="2"/>
</dbReference>
<protein>
    <submittedName>
        <fullName evidence="5">Arabinose operon regulatory protein</fullName>
    </submittedName>
</protein>
<dbReference type="InterPro" id="IPR018060">
    <property type="entry name" value="HTH_AraC"/>
</dbReference>
<evidence type="ECO:0000313" key="6">
    <source>
        <dbReference type="Proteomes" id="UP000189475"/>
    </source>
</evidence>
<dbReference type="Proteomes" id="UP000189475">
    <property type="component" value="Unassembled WGS sequence"/>
</dbReference>
<dbReference type="GO" id="GO:0003700">
    <property type="term" value="F:DNA-binding transcription factor activity"/>
    <property type="evidence" value="ECO:0007669"/>
    <property type="project" value="InterPro"/>
</dbReference>
<keyword evidence="6" id="KW-1185">Reference proteome</keyword>
<proteinExistence type="predicted"/>
<dbReference type="PANTHER" id="PTHR43280">
    <property type="entry name" value="ARAC-FAMILY TRANSCRIPTIONAL REGULATOR"/>
    <property type="match status" value="1"/>
</dbReference>
<dbReference type="GO" id="GO:0043565">
    <property type="term" value="F:sequence-specific DNA binding"/>
    <property type="evidence" value="ECO:0007669"/>
    <property type="project" value="InterPro"/>
</dbReference>
<keyword evidence="3" id="KW-0804">Transcription</keyword>
<evidence type="ECO:0000256" key="1">
    <source>
        <dbReference type="ARBA" id="ARBA00023015"/>
    </source>
</evidence>
<evidence type="ECO:0000259" key="4">
    <source>
        <dbReference type="PROSITE" id="PS01124"/>
    </source>
</evidence>
<dbReference type="PROSITE" id="PS01124">
    <property type="entry name" value="HTH_ARAC_FAMILY_2"/>
    <property type="match status" value="1"/>
</dbReference>
<dbReference type="SMART" id="SM00342">
    <property type="entry name" value="HTH_ARAC"/>
    <property type="match status" value="1"/>
</dbReference>
<keyword evidence="1" id="KW-0805">Transcription regulation</keyword>